<sequence>MPHVGAGMPRVGAGMPHVGAGMPRVGAGMPHVGAGSHERTALMKYGVPPAGSDDLARFCDKLVHDLYKQRIFPDLHNIKHRVAEIVLSNAGSHHLTGFSSNRKNTWVSSPSLEKSLTRMIQYYAAPSQAAKYAVIADPQVTHTYREANPFPLIVDHAPPDAVALEVVFARITKSGQNCCVLFRETPVVSPAFDGSFYFVSPHAGDIYDKAMWDAFRLYLDEALQNGRRDLYIFPKGRYSCAHALEARKLPFFNGLTMGHLINVVQLAMSKYNLLMFDEDKSIRPPQAAQKVIRSQQRKPSEDSKLSSKGVDFHDYSISALADINEMEVPL</sequence>
<gene>
    <name evidence="2" type="ORF">Pmar_PMAR006821</name>
</gene>
<keyword evidence="3" id="KW-1185">Reference proteome</keyword>
<reference evidence="2 3" key="1">
    <citation type="submission" date="2008-07" db="EMBL/GenBank/DDBJ databases">
        <authorList>
            <person name="El-Sayed N."/>
            <person name="Caler E."/>
            <person name="Inman J."/>
            <person name="Amedeo P."/>
            <person name="Hass B."/>
            <person name="Wortman J."/>
        </authorList>
    </citation>
    <scope>NUCLEOTIDE SEQUENCE [LARGE SCALE GENOMIC DNA]</scope>
    <source>
        <strain evidence="3">ATCC 50983 / TXsc</strain>
    </source>
</reference>
<organism evidence="3">
    <name type="scientific">Perkinsus marinus (strain ATCC 50983 / TXsc)</name>
    <dbReference type="NCBI Taxonomy" id="423536"/>
    <lineage>
        <taxon>Eukaryota</taxon>
        <taxon>Sar</taxon>
        <taxon>Alveolata</taxon>
        <taxon>Perkinsozoa</taxon>
        <taxon>Perkinsea</taxon>
        <taxon>Perkinsida</taxon>
        <taxon>Perkinsidae</taxon>
        <taxon>Perkinsus</taxon>
    </lineage>
</organism>
<evidence type="ECO:0000259" key="1">
    <source>
        <dbReference type="Pfam" id="PF14418"/>
    </source>
</evidence>
<dbReference type="InterPro" id="IPR025677">
    <property type="entry name" value="OST-HTH-assoc_dom"/>
</dbReference>
<dbReference type="AlphaFoldDB" id="C5K6K7"/>
<name>C5K6K7_PERM5</name>
<dbReference type="RefSeq" id="XP_002788131.1">
    <property type="nucleotide sequence ID" value="XM_002788085.1"/>
</dbReference>
<dbReference type="Proteomes" id="UP000007800">
    <property type="component" value="Unassembled WGS sequence"/>
</dbReference>
<evidence type="ECO:0000313" key="2">
    <source>
        <dbReference type="EMBL" id="EER19927.1"/>
    </source>
</evidence>
<dbReference type="EMBL" id="GG670888">
    <property type="protein sequence ID" value="EER19927.1"/>
    <property type="molecule type" value="Genomic_DNA"/>
</dbReference>
<feature type="domain" description="OST-HTH associated" evidence="1">
    <location>
        <begin position="229"/>
        <end position="282"/>
    </location>
</feature>
<dbReference type="InParanoid" id="C5K6K7"/>
<dbReference type="Pfam" id="PF14418">
    <property type="entry name" value="OHA"/>
    <property type="match status" value="1"/>
</dbReference>
<proteinExistence type="predicted"/>
<protein>
    <recommendedName>
        <fullName evidence="1">OST-HTH associated domain-containing protein</fullName>
    </recommendedName>
</protein>
<accession>C5K6K7</accession>
<dbReference type="GeneID" id="9058591"/>
<evidence type="ECO:0000313" key="3">
    <source>
        <dbReference type="Proteomes" id="UP000007800"/>
    </source>
</evidence>
<dbReference type="OrthoDB" id="447390at2759"/>